<feature type="transmembrane region" description="Helical" evidence="10">
    <location>
        <begin position="461"/>
        <end position="483"/>
    </location>
</feature>
<feature type="domain" description="Protein O-mannosyl-transferase C-terminal four TM" evidence="13">
    <location>
        <begin position="351"/>
        <end position="542"/>
    </location>
</feature>
<feature type="transmembrane region" description="Helical" evidence="10">
    <location>
        <begin position="503"/>
        <end position="523"/>
    </location>
</feature>
<feature type="domain" description="ArnT-like N-terminal" evidence="12">
    <location>
        <begin position="113"/>
        <end position="273"/>
    </location>
</feature>
<evidence type="ECO:0000256" key="10">
    <source>
        <dbReference type="RuleBase" id="RU367007"/>
    </source>
</evidence>
<dbReference type="InterPro" id="IPR003342">
    <property type="entry name" value="ArnT-like_N"/>
</dbReference>
<evidence type="ECO:0000256" key="9">
    <source>
        <dbReference type="ARBA" id="ARBA00093617"/>
    </source>
</evidence>
<gene>
    <name evidence="14" type="ORF">FHS13_000044</name>
</gene>
<evidence type="ECO:0000259" key="12">
    <source>
        <dbReference type="Pfam" id="PF02366"/>
    </source>
</evidence>
<comment type="pathway">
    <text evidence="2 10">Protein modification; protein glycosylation.</text>
</comment>
<proteinExistence type="inferred from homology"/>
<keyword evidence="10" id="KW-1003">Cell membrane</keyword>
<dbReference type="GO" id="GO:0012505">
    <property type="term" value="C:endomembrane system"/>
    <property type="evidence" value="ECO:0007669"/>
    <property type="project" value="UniProtKB-SubCell"/>
</dbReference>
<comment type="function">
    <text evidence="10">Protein O-mannosyltransferase that catalyzes the transfer of a single mannose residue from a polyprenol phospho-mannosyl lipidic donor to the hydroxyl group of selected serine and threonine residues in acceptor proteins.</text>
</comment>
<keyword evidence="8 10" id="KW-0472">Membrane</keyword>
<keyword evidence="7 10" id="KW-1133">Transmembrane helix</keyword>
<dbReference type="EC" id="2.4.1.-" evidence="10"/>
<evidence type="ECO:0000256" key="7">
    <source>
        <dbReference type="ARBA" id="ARBA00022989"/>
    </source>
</evidence>
<accession>A0A841ILK0</accession>
<dbReference type="InterPro" id="IPR027005">
    <property type="entry name" value="PMT-like"/>
</dbReference>
<dbReference type="GO" id="GO:0005886">
    <property type="term" value="C:plasma membrane"/>
    <property type="evidence" value="ECO:0007669"/>
    <property type="project" value="UniProtKB-SubCell"/>
</dbReference>
<dbReference type="AlphaFoldDB" id="A0A841ILK0"/>
<evidence type="ECO:0000256" key="2">
    <source>
        <dbReference type="ARBA" id="ARBA00004922"/>
    </source>
</evidence>
<evidence type="ECO:0000259" key="13">
    <source>
        <dbReference type="Pfam" id="PF16192"/>
    </source>
</evidence>
<comment type="similarity">
    <text evidence="3 10">Belongs to the glycosyltransferase 39 family.</text>
</comment>
<feature type="region of interest" description="Disordered" evidence="11">
    <location>
        <begin position="1"/>
        <end position="26"/>
    </location>
</feature>
<evidence type="ECO:0000313" key="14">
    <source>
        <dbReference type="EMBL" id="MBB6118116.1"/>
    </source>
</evidence>
<evidence type="ECO:0000256" key="6">
    <source>
        <dbReference type="ARBA" id="ARBA00022692"/>
    </source>
</evidence>
<dbReference type="Pfam" id="PF02366">
    <property type="entry name" value="PMT"/>
    <property type="match status" value="1"/>
</dbReference>
<reference evidence="14 15" key="1">
    <citation type="submission" date="2020-08" db="EMBL/GenBank/DDBJ databases">
        <title>Genomic Encyclopedia of Type Strains, Phase III (KMG-III): the genomes of soil and plant-associated and newly described type strains.</title>
        <authorList>
            <person name="Whitman W."/>
        </authorList>
    </citation>
    <scope>NUCLEOTIDE SEQUENCE [LARGE SCALE GENOMIC DNA]</scope>
    <source>
        <strain evidence="14 15">CECT 8712</strain>
    </source>
</reference>
<comment type="subcellular location">
    <subcellularLocation>
        <location evidence="10">Cell membrane</location>
    </subcellularLocation>
    <subcellularLocation>
        <location evidence="1">Endomembrane system</location>
        <topology evidence="1">Multi-pass membrane protein</topology>
    </subcellularLocation>
</comment>
<evidence type="ECO:0000256" key="8">
    <source>
        <dbReference type="ARBA" id="ARBA00023136"/>
    </source>
</evidence>
<dbReference type="Proteomes" id="UP000536604">
    <property type="component" value="Unassembled WGS sequence"/>
</dbReference>
<feature type="transmembrane region" description="Helical" evidence="10">
    <location>
        <begin position="438"/>
        <end position="455"/>
    </location>
</feature>
<evidence type="ECO:0000256" key="5">
    <source>
        <dbReference type="ARBA" id="ARBA00022679"/>
    </source>
</evidence>
<evidence type="ECO:0000256" key="3">
    <source>
        <dbReference type="ARBA" id="ARBA00007222"/>
    </source>
</evidence>
<dbReference type="PANTHER" id="PTHR10050:SF46">
    <property type="entry name" value="PROTEIN O-MANNOSYL-TRANSFERASE 2"/>
    <property type="match status" value="1"/>
</dbReference>
<feature type="transmembrane region" description="Helical" evidence="10">
    <location>
        <begin position="414"/>
        <end position="431"/>
    </location>
</feature>
<feature type="transmembrane region" description="Helical" evidence="10">
    <location>
        <begin position="194"/>
        <end position="213"/>
    </location>
</feature>
<dbReference type="UniPathway" id="UPA00378"/>
<feature type="transmembrane region" description="Helical" evidence="10">
    <location>
        <begin position="144"/>
        <end position="164"/>
    </location>
</feature>
<evidence type="ECO:0000313" key="15">
    <source>
        <dbReference type="Proteomes" id="UP000536604"/>
    </source>
</evidence>
<dbReference type="PANTHER" id="PTHR10050">
    <property type="entry name" value="DOLICHYL-PHOSPHATE-MANNOSE--PROTEIN MANNOSYLTRANSFERASE"/>
    <property type="match status" value="1"/>
</dbReference>
<evidence type="ECO:0000256" key="1">
    <source>
        <dbReference type="ARBA" id="ARBA00004127"/>
    </source>
</evidence>
<keyword evidence="6 10" id="KW-0812">Transmembrane</keyword>
<dbReference type="RefSeq" id="WP_184285572.1">
    <property type="nucleotide sequence ID" value="NZ_JACHJO010000001.1"/>
</dbReference>
<keyword evidence="5 10" id="KW-0808">Transferase</keyword>
<evidence type="ECO:0000256" key="4">
    <source>
        <dbReference type="ARBA" id="ARBA00022676"/>
    </source>
</evidence>
<comment type="caution">
    <text evidence="14">The sequence shown here is derived from an EMBL/GenBank/DDBJ whole genome shotgun (WGS) entry which is preliminary data.</text>
</comment>
<dbReference type="GO" id="GO:0004169">
    <property type="term" value="F:dolichyl-phosphate-mannose-protein mannosyltransferase activity"/>
    <property type="evidence" value="ECO:0007669"/>
    <property type="project" value="UniProtKB-UniRule"/>
</dbReference>
<sequence>MTSTALSSEAEAETPPQHRPSTLRSRFLPSDPPPRWLGWLGAALVAAFAGALRFVNLGLPARIYFDETYYAKDAYGLWNFGHEREPVEEPVEADQLLQQGGQDIFSSPGAGDFVVHPPVGKWMIALGDWLWSALSLGTTMTPEAWRFASVLAGIASVFILVRVATRMTRSVLLGCTAGVILALDGLHFTLSRIAMLDIFLTLWVLAGFACLVVDRDRNRERLVRLAEAGRDMASVGWLGMRWWRLAAGLCFGLAAGTKWSALFFVAAFGLLTVAWDYGARTSAGQHRPFWRWLGLDAIPAFVQTVVVGAIVYLASWSGWLFTGGGYNRDRFEGALPAWVPEFLSGPAEALAGLWDYHRKMMDFHDGLTSDHTYISQPWEWIIMRTPVMFHYDGQAVGCGSGNCVTSIVSIGTPVVWWLSILALVVLTGWWATFRDWRAGAVLLGVAAGWLPWFAFPDRPMFLFYALPFLPFLVLAIVLMLGLVMGSNEEGPRFAPYRRATGGVVFGVVLLLVIAHFAYLYPVISAYPVDRESWGHQLWFDVWIYGRDAG</sequence>
<feature type="transmembrane region" description="Helical" evidence="10">
    <location>
        <begin position="171"/>
        <end position="188"/>
    </location>
</feature>
<feature type="transmembrane region" description="Helical" evidence="10">
    <location>
        <begin position="300"/>
        <end position="321"/>
    </location>
</feature>
<evidence type="ECO:0000256" key="11">
    <source>
        <dbReference type="SAM" id="MobiDB-lite"/>
    </source>
</evidence>
<protein>
    <recommendedName>
        <fullName evidence="9 10">Polyprenol-phosphate-mannose--protein mannosyltransferase</fullName>
        <ecNumber evidence="10">2.4.1.-</ecNumber>
    </recommendedName>
</protein>
<dbReference type="Pfam" id="PF16192">
    <property type="entry name" value="PMT_4TMC"/>
    <property type="match status" value="1"/>
</dbReference>
<organism evidence="14 15">
    <name type="scientific">Nocardiopsis algeriensis</name>
    <dbReference type="NCBI Taxonomy" id="1478215"/>
    <lineage>
        <taxon>Bacteria</taxon>
        <taxon>Bacillati</taxon>
        <taxon>Actinomycetota</taxon>
        <taxon>Actinomycetes</taxon>
        <taxon>Streptosporangiales</taxon>
        <taxon>Nocardiopsidaceae</taxon>
        <taxon>Nocardiopsis</taxon>
    </lineage>
</organism>
<feature type="transmembrane region" description="Helical" evidence="10">
    <location>
        <begin position="36"/>
        <end position="55"/>
    </location>
</feature>
<keyword evidence="4 10" id="KW-0328">Glycosyltransferase</keyword>
<dbReference type="EMBL" id="JACHJO010000001">
    <property type="protein sequence ID" value="MBB6118116.1"/>
    <property type="molecule type" value="Genomic_DNA"/>
</dbReference>
<keyword evidence="15" id="KW-1185">Reference proteome</keyword>
<dbReference type="InterPro" id="IPR032421">
    <property type="entry name" value="PMT_4TMC"/>
</dbReference>
<name>A0A841ILK0_9ACTN</name>